<comment type="subcellular location">
    <subcellularLocation>
        <location evidence="4">Cytoplasm</location>
    </subcellularLocation>
</comment>
<evidence type="ECO:0000313" key="5">
    <source>
        <dbReference type="EMBL" id="QCU91029.1"/>
    </source>
</evidence>
<comment type="function">
    <text evidence="4">Removes the pyruvyl group from chorismate, with concomitant aromatization of the ring, to provide 4-hydroxybenzoate (4HB) for the ubiquinone pathway.</text>
</comment>
<dbReference type="PANTHER" id="PTHR38683:SF1">
    <property type="entry name" value="CHORISMATE PYRUVATE-LYASE"/>
    <property type="match status" value="1"/>
</dbReference>
<dbReference type="GO" id="GO:0042866">
    <property type="term" value="P:pyruvate biosynthetic process"/>
    <property type="evidence" value="ECO:0007669"/>
    <property type="project" value="UniProtKB-UniRule"/>
</dbReference>
<dbReference type="SUPFAM" id="SSF64288">
    <property type="entry name" value="Chorismate lyase-like"/>
    <property type="match status" value="1"/>
</dbReference>
<dbReference type="InterPro" id="IPR007440">
    <property type="entry name" value="Chorismate--pyruvate_lyase"/>
</dbReference>
<keyword evidence="1 4" id="KW-0963">Cytoplasm</keyword>
<comment type="caution">
    <text evidence="4">Lacks conserved residue(s) required for the propagation of feature annotation.</text>
</comment>
<dbReference type="InterPro" id="IPR028978">
    <property type="entry name" value="Chorismate_lyase_/UTRA_dom_sf"/>
</dbReference>
<sequence>MTNTRIAKIKALLKQKAQHISHAKSAFWKPASLLQRLQPTPEIADWLKTKQSLTARIRQLCPNMKVIVLSEKMERPLLDEAKALGLPFDDNAWVRCVLLQCNQHSWVYARTVIPNLDMDNPWHQLQHLGDKPLGEVLFEQSNIERSNFEFCSQPISEWPYLAENVNYPNLQWRSFGRRSLFTKQQNPLLLTEVFLPALFEKQK</sequence>
<dbReference type="EC" id="4.1.3.40" evidence="4"/>
<dbReference type="Proteomes" id="UP000304864">
    <property type="component" value="Chromosome"/>
</dbReference>
<dbReference type="UniPathway" id="UPA00232"/>
<dbReference type="AlphaFoldDB" id="A0A4P9K7J5"/>
<dbReference type="Gene3D" id="3.40.1410.10">
    <property type="entry name" value="Chorismate lyase-like"/>
    <property type="match status" value="1"/>
</dbReference>
<protein>
    <recommendedName>
        <fullName evidence="4">Probable chorismate pyruvate-lyase</fullName>
        <shortName evidence="4">CL</shortName>
        <shortName evidence="4">CPL</shortName>
        <ecNumber evidence="4">4.1.3.40</ecNumber>
    </recommendedName>
</protein>
<dbReference type="HAMAP" id="MF_01632">
    <property type="entry name" value="UbiC"/>
    <property type="match status" value="1"/>
</dbReference>
<organism evidence="5 6">
    <name type="scientific">Thiomicrorhabdus sediminis</name>
    <dbReference type="NCBI Taxonomy" id="2580412"/>
    <lineage>
        <taxon>Bacteria</taxon>
        <taxon>Pseudomonadati</taxon>
        <taxon>Pseudomonadota</taxon>
        <taxon>Gammaproteobacteria</taxon>
        <taxon>Thiotrichales</taxon>
        <taxon>Piscirickettsiaceae</taxon>
        <taxon>Thiomicrorhabdus</taxon>
    </lineage>
</organism>
<evidence type="ECO:0000256" key="1">
    <source>
        <dbReference type="ARBA" id="ARBA00022490"/>
    </source>
</evidence>
<comment type="pathway">
    <text evidence="4">Cofactor biosynthesis; ubiquinone biosynthesis.</text>
</comment>
<dbReference type="PANTHER" id="PTHR38683">
    <property type="entry name" value="CHORISMATE PYRUVATE-LYASE"/>
    <property type="match status" value="1"/>
</dbReference>
<feature type="binding site" evidence="4">
    <location>
        <position position="192"/>
    </location>
    <ligand>
        <name>substrate</name>
    </ligand>
</feature>
<feature type="binding site" evidence="4">
    <location>
        <position position="95"/>
    </location>
    <ligand>
        <name>substrate</name>
    </ligand>
</feature>
<feature type="binding site" evidence="4">
    <location>
        <position position="133"/>
    </location>
    <ligand>
        <name>substrate</name>
    </ligand>
</feature>
<keyword evidence="3 4" id="KW-0456">Lyase</keyword>
<dbReference type="GO" id="GO:0006744">
    <property type="term" value="P:ubiquinone biosynthetic process"/>
    <property type="evidence" value="ECO:0007669"/>
    <property type="project" value="UniProtKB-UniRule"/>
</dbReference>
<dbReference type="RefSeq" id="WP_138565703.1">
    <property type="nucleotide sequence ID" value="NZ_CP040602.1"/>
</dbReference>
<comment type="catalytic activity">
    <reaction evidence="4">
        <text>chorismate = 4-hydroxybenzoate + pyruvate</text>
        <dbReference type="Rhea" id="RHEA:16505"/>
        <dbReference type="ChEBI" id="CHEBI:15361"/>
        <dbReference type="ChEBI" id="CHEBI:17879"/>
        <dbReference type="ChEBI" id="CHEBI:29748"/>
        <dbReference type="EC" id="4.1.3.40"/>
    </reaction>
</comment>
<dbReference type="GO" id="GO:0008813">
    <property type="term" value="F:chorismate lyase activity"/>
    <property type="evidence" value="ECO:0007669"/>
    <property type="project" value="UniProtKB-UniRule"/>
</dbReference>
<dbReference type="GO" id="GO:0005829">
    <property type="term" value="C:cytosol"/>
    <property type="evidence" value="ECO:0007669"/>
    <property type="project" value="TreeGrafter"/>
</dbReference>
<reference evidence="5 6" key="1">
    <citation type="submission" date="2019-05" db="EMBL/GenBank/DDBJ databases">
        <title>Thiomicrorhabdus sediminis sp. nov, a novel sulfur-oxidizing bacterium isolated from coastal sediment.</title>
        <authorList>
            <person name="Liu X."/>
        </authorList>
    </citation>
    <scope>NUCLEOTIDE SEQUENCE [LARGE SCALE GENOMIC DNA]</scope>
    <source>
        <strain evidence="5 6">G1</strain>
    </source>
</reference>
<name>A0A4P9K7J5_9GAMM</name>
<comment type="similarity">
    <text evidence="4">Belongs to the UbiC family.</text>
</comment>
<accession>A0A4P9K7J5</accession>
<keyword evidence="6" id="KW-1185">Reference proteome</keyword>
<dbReference type="Pfam" id="PF04345">
    <property type="entry name" value="Chor_lyase"/>
    <property type="match status" value="1"/>
</dbReference>
<dbReference type="EMBL" id="CP040602">
    <property type="protein sequence ID" value="QCU91029.1"/>
    <property type="molecule type" value="Genomic_DNA"/>
</dbReference>
<evidence type="ECO:0000256" key="2">
    <source>
        <dbReference type="ARBA" id="ARBA00022688"/>
    </source>
</evidence>
<evidence type="ECO:0000313" key="6">
    <source>
        <dbReference type="Proteomes" id="UP000304864"/>
    </source>
</evidence>
<gene>
    <name evidence="4" type="primary">ubiC</name>
    <name evidence="5" type="ORF">FE785_10555</name>
</gene>
<dbReference type="KEGG" id="thig:FE785_10555"/>
<keyword evidence="2 4" id="KW-0831">Ubiquinone biosynthesis</keyword>
<proteinExistence type="inferred from homology"/>
<keyword evidence="4" id="KW-0670">Pyruvate</keyword>
<evidence type="ECO:0000256" key="3">
    <source>
        <dbReference type="ARBA" id="ARBA00023239"/>
    </source>
</evidence>
<dbReference type="OrthoDB" id="9789493at2"/>
<evidence type="ECO:0000256" key="4">
    <source>
        <dbReference type="HAMAP-Rule" id="MF_01632"/>
    </source>
</evidence>